<feature type="transmembrane region" description="Helical" evidence="7">
    <location>
        <begin position="366"/>
        <end position="387"/>
    </location>
</feature>
<comment type="caution">
    <text evidence="9">The sequence shown here is derived from an EMBL/GenBank/DDBJ whole genome shotgun (WGS) entry which is preliminary data.</text>
</comment>
<dbReference type="PROSITE" id="PS50276">
    <property type="entry name" value="PANCREATIC_HORMONE_2"/>
    <property type="match status" value="1"/>
</dbReference>
<gene>
    <name evidence="9" type="ORF">F0L17_20965</name>
</gene>
<evidence type="ECO:0000256" key="6">
    <source>
        <dbReference type="SAM" id="MobiDB-lite"/>
    </source>
</evidence>
<dbReference type="Pfam" id="PF00083">
    <property type="entry name" value="Sugar_tr"/>
    <property type="match status" value="1"/>
</dbReference>
<keyword evidence="2" id="KW-1003">Cell membrane</keyword>
<feature type="compositionally biased region" description="Gly residues" evidence="6">
    <location>
        <begin position="431"/>
        <end position="441"/>
    </location>
</feature>
<dbReference type="Pfam" id="PF07690">
    <property type="entry name" value="MFS_1"/>
    <property type="match status" value="1"/>
</dbReference>
<feature type="transmembrane region" description="Helical" evidence="7">
    <location>
        <begin position="20"/>
        <end position="45"/>
    </location>
</feature>
<feature type="transmembrane region" description="Helical" evidence="7">
    <location>
        <begin position="393"/>
        <end position="414"/>
    </location>
</feature>
<feature type="region of interest" description="Disordered" evidence="6">
    <location>
        <begin position="425"/>
        <end position="468"/>
    </location>
</feature>
<keyword evidence="3 7" id="KW-0812">Transmembrane</keyword>
<dbReference type="PANTHER" id="PTHR23513">
    <property type="entry name" value="INTEGRAL MEMBRANE EFFLUX PROTEIN-RELATED"/>
    <property type="match status" value="1"/>
</dbReference>
<evidence type="ECO:0000256" key="5">
    <source>
        <dbReference type="ARBA" id="ARBA00023136"/>
    </source>
</evidence>
<feature type="transmembrane region" description="Helical" evidence="7">
    <location>
        <begin position="83"/>
        <end position="104"/>
    </location>
</feature>
<dbReference type="CDD" id="cd06173">
    <property type="entry name" value="MFS_MefA_like"/>
    <property type="match status" value="1"/>
</dbReference>
<dbReference type="InterPro" id="IPR036259">
    <property type="entry name" value="MFS_trans_sf"/>
</dbReference>
<evidence type="ECO:0000256" key="3">
    <source>
        <dbReference type="ARBA" id="ARBA00022692"/>
    </source>
</evidence>
<evidence type="ECO:0000313" key="10">
    <source>
        <dbReference type="Proteomes" id="UP000473014"/>
    </source>
</evidence>
<evidence type="ECO:0000259" key="8">
    <source>
        <dbReference type="PROSITE" id="PS50850"/>
    </source>
</evidence>
<evidence type="ECO:0000256" key="7">
    <source>
        <dbReference type="SAM" id="Phobius"/>
    </source>
</evidence>
<evidence type="ECO:0000256" key="1">
    <source>
        <dbReference type="ARBA" id="ARBA00004651"/>
    </source>
</evidence>
<dbReference type="OrthoDB" id="9793136at2"/>
<evidence type="ECO:0000313" key="9">
    <source>
        <dbReference type="EMBL" id="MTE21539.1"/>
    </source>
</evidence>
<dbReference type="SUPFAM" id="SSF103473">
    <property type="entry name" value="MFS general substrate transporter"/>
    <property type="match status" value="1"/>
</dbReference>
<name>A0A6G2BHJ2_9ACTN</name>
<sequence length="468" mass="46803">MNAVNAVSAVSAVGTDRRPLALLLTAHAVSVAGNALTLVAVPWFVLQTTGSAARAGLVAFCATVPVVVAAVVGGPVIDRLGRLRTSVVSDTVCAVAVGAVPLLHHTGTLRFWHLCALMAVSGLFHAPGETARGVLLPDLARCAGTTVTRAASLHDGVSRGARMVGAAAGGTLAALLGAGTVLLVDAVTFAGSALLVAGGLRGLSAAAPRRPDPSATPRSRRTYLAELREGYAYVLRTRLILAVVLMVMVTNGLGQAWLSVLLPVHAESALDGARSVGLLVSLSGGGALVGALVYGAFGHRLPRRPVFAVCFLLTGSPQYVTAALTDGLAALAVVTVLSGVAAGALNPILSTVLFETIPESLRSRAMSVTTAGVLMAMPLGGLAAGLAVEGVGLVPTLLTVGCLYFVTTLGPLVFPVWRAMDRPAGVDDPDGTGGGGGGGGVSAPRAAGAAPTRIPRSPRAASPPGPGR</sequence>
<dbReference type="EMBL" id="WIXO01000001">
    <property type="protein sequence ID" value="MTE21539.1"/>
    <property type="molecule type" value="Genomic_DNA"/>
</dbReference>
<proteinExistence type="predicted"/>
<organism evidence="9 10">
    <name type="scientific">Streptomyces taklimakanensis</name>
    <dbReference type="NCBI Taxonomy" id="2569853"/>
    <lineage>
        <taxon>Bacteria</taxon>
        <taxon>Bacillati</taxon>
        <taxon>Actinomycetota</taxon>
        <taxon>Actinomycetes</taxon>
        <taxon>Kitasatosporales</taxon>
        <taxon>Streptomycetaceae</taxon>
        <taxon>Streptomyces</taxon>
    </lineage>
</organism>
<evidence type="ECO:0000256" key="4">
    <source>
        <dbReference type="ARBA" id="ARBA00022989"/>
    </source>
</evidence>
<feature type="transmembrane region" description="Helical" evidence="7">
    <location>
        <begin position="306"/>
        <end position="324"/>
    </location>
</feature>
<protein>
    <submittedName>
        <fullName evidence="9">MFS transporter</fullName>
    </submittedName>
</protein>
<feature type="domain" description="Major facilitator superfamily (MFS) profile" evidence="8">
    <location>
        <begin position="240"/>
        <end position="468"/>
    </location>
</feature>
<dbReference type="AlphaFoldDB" id="A0A6G2BHJ2"/>
<dbReference type="GO" id="GO:0005886">
    <property type="term" value="C:plasma membrane"/>
    <property type="evidence" value="ECO:0007669"/>
    <property type="project" value="UniProtKB-SubCell"/>
</dbReference>
<reference evidence="9 10" key="1">
    <citation type="submission" date="2019-11" db="EMBL/GenBank/DDBJ databases">
        <authorList>
            <person name="Yuan L."/>
        </authorList>
    </citation>
    <scope>NUCLEOTIDE SEQUENCE [LARGE SCALE GENOMIC DNA]</scope>
    <source>
        <strain evidence="9 10">TRM43335</strain>
    </source>
</reference>
<feature type="transmembrane region" description="Helical" evidence="7">
    <location>
        <begin position="330"/>
        <end position="354"/>
    </location>
</feature>
<dbReference type="InterPro" id="IPR011701">
    <property type="entry name" value="MFS"/>
</dbReference>
<evidence type="ECO:0000256" key="2">
    <source>
        <dbReference type="ARBA" id="ARBA00022475"/>
    </source>
</evidence>
<dbReference type="RefSeq" id="WP_155072270.1">
    <property type="nucleotide sequence ID" value="NZ_WIXO01000001.1"/>
</dbReference>
<feature type="transmembrane region" description="Helical" evidence="7">
    <location>
        <begin position="172"/>
        <end position="200"/>
    </location>
</feature>
<keyword evidence="5 7" id="KW-0472">Membrane</keyword>
<keyword evidence="10" id="KW-1185">Reference proteome</keyword>
<feature type="transmembrane region" description="Helical" evidence="7">
    <location>
        <begin position="239"/>
        <end position="258"/>
    </location>
</feature>
<dbReference type="Gene3D" id="1.20.1250.20">
    <property type="entry name" value="MFS general substrate transporter like domains"/>
    <property type="match status" value="1"/>
</dbReference>
<dbReference type="InterPro" id="IPR005828">
    <property type="entry name" value="MFS_sugar_transport-like"/>
</dbReference>
<accession>A0A6G2BHJ2</accession>
<feature type="transmembrane region" description="Helical" evidence="7">
    <location>
        <begin position="57"/>
        <end position="77"/>
    </location>
</feature>
<comment type="subcellular location">
    <subcellularLocation>
        <location evidence="1">Cell membrane</location>
        <topology evidence="1">Multi-pass membrane protein</topology>
    </subcellularLocation>
</comment>
<dbReference type="GO" id="GO:0022857">
    <property type="term" value="F:transmembrane transporter activity"/>
    <property type="evidence" value="ECO:0007669"/>
    <property type="project" value="InterPro"/>
</dbReference>
<dbReference type="PANTHER" id="PTHR23513:SF6">
    <property type="entry name" value="MAJOR FACILITATOR SUPERFAMILY ASSOCIATED DOMAIN-CONTAINING PROTEIN"/>
    <property type="match status" value="1"/>
</dbReference>
<dbReference type="InterPro" id="IPR020846">
    <property type="entry name" value="MFS_dom"/>
</dbReference>
<keyword evidence="4 7" id="KW-1133">Transmembrane helix</keyword>
<feature type="compositionally biased region" description="Low complexity" evidence="6">
    <location>
        <begin position="442"/>
        <end position="460"/>
    </location>
</feature>
<dbReference type="PROSITE" id="PS50850">
    <property type="entry name" value="MFS"/>
    <property type="match status" value="1"/>
</dbReference>
<dbReference type="Proteomes" id="UP000473014">
    <property type="component" value="Unassembled WGS sequence"/>
</dbReference>
<feature type="transmembrane region" description="Helical" evidence="7">
    <location>
        <begin position="278"/>
        <end position="297"/>
    </location>
</feature>